<organism evidence="1 2">
    <name type="scientific">Candidatus Collierbacteria bacterium RIFOXYD1_FULL_40_9</name>
    <dbReference type="NCBI Taxonomy" id="1817731"/>
    <lineage>
        <taxon>Bacteria</taxon>
        <taxon>Candidatus Collieribacteriota</taxon>
    </lineage>
</organism>
<proteinExistence type="predicted"/>
<protein>
    <submittedName>
        <fullName evidence="1">Uncharacterized protein</fullName>
    </submittedName>
</protein>
<dbReference type="Proteomes" id="UP000179237">
    <property type="component" value="Unassembled WGS sequence"/>
</dbReference>
<name>A0A1F5FU68_9BACT</name>
<dbReference type="AlphaFoldDB" id="A0A1F5FU68"/>
<evidence type="ECO:0000313" key="2">
    <source>
        <dbReference type="Proteomes" id="UP000179237"/>
    </source>
</evidence>
<sequence length="186" mass="21242">MKVIDINNKERDCLKVYFDPKWPGYATVNFASKSRPDTTRQEWYPLADFLIKNPELKHLFTNAPEKSAEEVSGTGTATGDNYLVDEKVNWQENIYAGYNLWISRGPGEGQTRVILSNTNNKLIIDKPWDTPPNHLSQYTIVQNLTITPKAVGNTLPLAELQEFEEKARKMKSDLGLEPPPRQYTKD</sequence>
<dbReference type="EMBL" id="MFAQ01000026">
    <property type="protein sequence ID" value="OGD83150.1"/>
    <property type="molecule type" value="Genomic_DNA"/>
</dbReference>
<accession>A0A1F5FU68</accession>
<evidence type="ECO:0000313" key="1">
    <source>
        <dbReference type="EMBL" id="OGD83150.1"/>
    </source>
</evidence>
<comment type="caution">
    <text evidence="1">The sequence shown here is derived from an EMBL/GenBank/DDBJ whole genome shotgun (WGS) entry which is preliminary data.</text>
</comment>
<reference evidence="1 2" key="1">
    <citation type="journal article" date="2016" name="Nat. Commun.">
        <title>Thousands of microbial genomes shed light on interconnected biogeochemical processes in an aquifer system.</title>
        <authorList>
            <person name="Anantharaman K."/>
            <person name="Brown C.T."/>
            <person name="Hug L.A."/>
            <person name="Sharon I."/>
            <person name="Castelle C.J."/>
            <person name="Probst A.J."/>
            <person name="Thomas B.C."/>
            <person name="Singh A."/>
            <person name="Wilkins M.J."/>
            <person name="Karaoz U."/>
            <person name="Brodie E.L."/>
            <person name="Williams K.H."/>
            <person name="Hubbard S.S."/>
            <person name="Banfield J.F."/>
        </authorList>
    </citation>
    <scope>NUCLEOTIDE SEQUENCE [LARGE SCALE GENOMIC DNA]</scope>
</reference>
<gene>
    <name evidence="1" type="ORF">A2572_03835</name>
</gene>